<dbReference type="AlphaFoldDB" id="A0A2M7Q601"/>
<evidence type="ECO:0000256" key="4">
    <source>
        <dbReference type="PROSITE-ProRule" id="PRU00510"/>
    </source>
</evidence>
<gene>
    <name evidence="6" type="ORF">COY97_01965</name>
</gene>
<dbReference type="Pfam" id="PF01258">
    <property type="entry name" value="zf-dskA_traR"/>
    <property type="match status" value="1"/>
</dbReference>
<keyword evidence="2" id="KW-0863">Zinc-finger</keyword>
<name>A0A2M7Q601_9BACT</name>
<feature type="zinc finger region" description="dksA C4-type" evidence="4">
    <location>
        <begin position="9"/>
        <end position="33"/>
    </location>
</feature>
<dbReference type="SUPFAM" id="SSF57716">
    <property type="entry name" value="Glucocorticoid receptor-like (DNA-binding domain)"/>
    <property type="match status" value="1"/>
</dbReference>
<organism evidence="6 7">
    <name type="scientific">Candidatus Wolfebacteria bacterium CG_4_10_14_0_8_um_filter_39_64</name>
    <dbReference type="NCBI Taxonomy" id="1975063"/>
    <lineage>
        <taxon>Bacteria</taxon>
        <taxon>Candidatus Wolfeibacteriota</taxon>
    </lineage>
</organism>
<dbReference type="PROSITE" id="PS51128">
    <property type="entry name" value="ZF_DKSA_2"/>
    <property type="match status" value="1"/>
</dbReference>
<dbReference type="Proteomes" id="UP000228730">
    <property type="component" value="Unassembled WGS sequence"/>
</dbReference>
<evidence type="ECO:0000313" key="7">
    <source>
        <dbReference type="Proteomes" id="UP000228730"/>
    </source>
</evidence>
<evidence type="ECO:0000256" key="3">
    <source>
        <dbReference type="ARBA" id="ARBA00022833"/>
    </source>
</evidence>
<proteinExistence type="predicted"/>
<dbReference type="EMBL" id="PFKY01000061">
    <property type="protein sequence ID" value="PIY58866.1"/>
    <property type="molecule type" value="Genomic_DNA"/>
</dbReference>
<evidence type="ECO:0000313" key="6">
    <source>
        <dbReference type="EMBL" id="PIY58866.1"/>
    </source>
</evidence>
<protein>
    <recommendedName>
        <fullName evidence="5">Zinc finger DksA/TraR C4-type domain-containing protein</fullName>
    </recommendedName>
</protein>
<accession>A0A2M7Q601</accession>
<keyword evidence="1" id="KW-0479">Metal-binding</keyword>
<dbReference type="GO" id="GO:0008270">
    <property type="term" value="F:zinc ion binding"/>
    <property type="evidence" value="ECO:0007669"/>
    <property type="project" value="UniProtKB-KW"/>
</dbReference>
<evidence type="ECO:0000256" key="2">
    <source>
        <dbReference type="ARBA" id="ARBA00022771"/>
    </source>
</evidence>
<feature type="domain" description="Zinc finger DksA/TraR C4-type" evidence="5">
    <location>
        <begin position="5"/>
        <end position="36"/>
    </location>
</feature>
<dbReference type="InterPro" id="IPR000962">
    <property type="entry name" value="Znf_DskA_TraR"/>
</dbReference>
<sequence>MEKKKYGVCEKCGKKISLDILKLAPESRLCKECKKKLC</sequence>
<reference evidence="7" key="1">
    <citation type="submission" date="2017-09" db="EMBL/GenBank/DDBJ databases">
        <title>Depth-based differentiation of microbial function through sediment-hosted aquifers and enrichment of novel symbionts in the deep terrestrial subsurface.</title>
        <authorList>
            <person name="Probst A.J."/>
            <person name="Ladd B."/>
            <person name="Jarett J.K."/>
            <person name="Geller-Mcgrath D.E."/>
            <person name="Sieber C.M.K."/>
            <person name="Emerson J.B."/>
            <person name="Anantharaman K."/>
            <person name="Thomas B.C."/>
            <person name="Malmstrom R."/>
            <person name="Stieglmeier M."/>
            <person name="Klingl A."/>
            <person name="Woyke T."/>
            <person name="Ryan C.M."/>
            <person name="Banfield J.F."/>
        </authorList>
    </citation>
    <scope>NUCLEOTIDE SEQUENCE [LARGE SCALE GENOMIC DNA]</scope>
</reference>
<comment type="caution">
    <text evidence="6">The sequence shown here is derived from an EMBL/GenBank/DDBJ whole genome shotgun (WGS) entry which is preliminary data.</text>
</comment>
<keyword evidence="3" id="KW-0862">Zinc</keyword>
<dbReference type="Gene3D" id="1.20.120.910">
    <property type="entry name" value="DksA, coiled-coil domain"/>
    <property type="match status" value="1"/>
</dbReference>
<evidence type="ECO:0000259" key="5">
    <source>
        <dbReference type="Pfam" id="PF01258"/>
    </source>
</evidence>
<evidence type="ECO:0000256" key="1">
    <source>
        <dbReference type="ARBA" id="ARBA00022723"/>
    </source>
</evidence>